<dbReference type="CDD" id="cd03375">
    <property type="entry name" value="TPP_OGFOR"/>
    <property type="match status" value="1"/>
</dbReference>
<dbReference type="GO" id="GO:0030976">
    <property type="term" value="F:thiamine pyrophosphate binding"/>
    <property type="evidence" value="ECO:0007669"/>
    <property type="project" value="InterPro"/>
</dbReference>
<dbReference type="InterPro" id="IPR011766">
    <property type="entry name" value="TPP_enzyme_TPP-bd"/>
</dbReference>
<organism evidence="3 4">
    <name type="scientific">Thermovenabulum gondwanense</name>
    <dbReference type="NCBI Taxonomy" id="520767"/>
    <lineage>
        <taxon>Bacteria</taxon>
        <taxon>Bacillati</taxon>
        <taxon>Bacillota</taxon>
        <taxon>Clostridia</taxon>
        <taxon>Thermosediminibacterales</taxon>
        <taxon>Thermosediminibacteraceae</taxon>
        <taxon>Thermovenabulum</taxon>
    </lineage>
</organism>
<dbReference type="EMBL" id="LOHZ01000042">
    <property type="protein sequence ID" value="KYO64519.1"/>
    <property type="molecule type" value="Genomic_DNA"/>
</dbReference>
<feature type="domain" description="Thiamine pyrophosphate enzyme TPP-binding" evidence="2">
    <location>
        <begin position="57"/>
        <end position="198"/>
    </location>
</feature>
<dbReference type="RefSeq" id="WP_068749051.1">
    <property type="nucleotide sequence ID" value="NZ_LOHZ01000042.1"/>
</dbReference>
<dbReference type="InterPro" id="IPR051457">
    <property type="entry name" value="2-oxoacid:Fd_oxidoreductase"/>
</dbReference>
<dbReference type="Proteomes" id="UP000075737">
    <property type="component" value="Unassembled WGS sequence"/>
</dbReference>
<protein>
    <submittedName>
        <fullName evidence="3">2-oxoglutarate oxidoreductase subunit KorB</fullName>
        <ecNumber evidence="3">1.2.-.-</ecNumber>
    </submittedName>
</protein>
<evidence type="ECO:0000259" key="2">
    <source>
        <dbReference type="Pfam" id="PF02775"/>
    </source>
</evidence>
<reference evidence="3 4" key="1">
    <citation type="submission" date="2015-12" db="EMBL/GenBank/DDBJ databases">
        <title>Draft genome of Thermovenabulum gondwanense isolated from a red thermophilic microbial mat colonisisng an outflow channel of a bore well.</title>
        <authorList>
            <person name="Patel B.K."/>
        </authorList>
    </citation>
    <scope>NUCLEOTIDE SEQUENCE [LARGE SCALE GENOMIC DNA]</scope>
    <source>
        <strain evidence="3 4">R270</strain>
    </source>
</reference>
<dbReference type="PANTHER" id="PTHR48084">
    <property type="entry name" value="2-OXOGLUTARATE OXIDOREDUCTASE SUBUNIT KORB-RELATED"/>
    <property type="match status" value="1"/>
</dbReference>
<dbReference type="EC" id="1.2.-.-" evidence="3"/>
<dbReference type="GO" id="GO:0016625">
    <property type="term" value="F:oxidoreductase activity, acting on the aldehyde or oxo group of donors, iron-sulfur protein as acceptor"/>
    <property type="evidence" value="ECO:0007669"/>
    <property type="project" value="UniProtKB-ARBA"/>
</dbReference>
<keyword evidence="4" id="KW-1185">Reference proteome</keyword>
<dbReference type="AlphaFoldDB" id="A0A162M8D6"/>
<comment type="caution">
    <text evidence="3">The sequence shown here is derived from an EMBL/GenBank/DDBJ whole genome shotgun (WGS) entry which is preliminary data.</text>
</comment>
<dbReference type="Pfam" id="PF02775">
    <property type="entry name" value="TPP_enzyme_C"/>
    <property type="match status" value="1"/>
</dbReference>
<dbReference type="GO" id="GO:0045333">
    <property type="term" value="P:cellular respiration"/>
    <property type="evidence" value="ECO:0007669"/>
    <property type="project" value="UniProtKB-ARBA"/>
</dbReference>
<gene>
    <name evidence="3" type="primary">korB_3</name>
    <name evidence="3" type="ORF">ATZ99_19510</name>
</gene>
<sequence length="278" mass="30511">MARNVFDYIIEEKLPFFWCEGCGNGIILKTIAKVFADLNLDPREIVVVTGIGCWGKADDYLSVNSLHVTHGRALPAATGVKLVNPNLKVLALMGDGDGLTIGGNHFIHAARRNIDITAIISNNFNYGMTGGQVSGTTPEKSITSTSRFGSVEPPFDVVNLAIAAGASYVARATVYHVNLLEKYIKNAIMKKGFSVVDVINVCPTYFGRLNKLKTSVEMMEFLRDNSTFNKNEGDINSNKFALGEFVNIEKPDFSTKYLEVQKQAKEKIFSLEQDSGAR</sequence>
<dbReference type="Gene3D" id="3.40.50.970">
    <property type="match status" value="1"/>
</dbReference>
<evidence type="ECO:0000313" key="3">
    <source>
        <dbReference type="EMBL" id="KYO64519.1"/>
    </source>
</evidence>
<dbReference type="OrthoDB" id="9775140at2"/>
<dbReference type="InterPro" id="IPR029061">
    <property type="entry name" value="THDP-binding"/>
</dbReference>
<name>A0A162M8D6_9FIRM</name>
<dbReference type="SUPFAM" id="SSF52518">
    <property type="entry name" value="Thiamin diphosphate-binding fold (THDP-binding)"/>
    <property type="match status" value="1"/>
</dbReference>
<dbReference type="STRING" id="520767.ATZ99_19510"/>
<dbReference type="PATRIC" id="fig|520767.4.peg.2076"/>
<proteinExistence type="predicted"/>
<dbReference type="PANTHER" id="PTHR48084:SF1">
    <property type="entry name" value="2-OXOGLUTARATE SYNTHASE SUBUNIT KORB"/>
    <property type="match status" value="1"/>
</dbReference>
<evidence type="ECO:0000256" key="1">
    <source>
        <dbReference type="ARBA" id="ARBA00023002"/>
    </source>
</evidence>
<accession>A0A162M8D6</accession>
<keyword evidence="1 3" id="KW-0560">Oxidoreductase</keyword>
<evidence type="ECO:0000313" key="4">
    <source>
        <dbReference type="Proteomes" id="UP000075737"/>
    </source>
</evidence>